<proteinExistence type="predicted"/>
<name>A0A1S4CM24_TOBAC</name>
<reference evidence="3" key="2">
    <citation type="submission" date="2025-08" db="UniProtKB">
        <authorList>
            <consortium name="RefSeq"/>
        </authorList>
    </citation>
    <scope>IDENTIFICATION</scope>
    <source>
        <tissue evidence="3">Leaf</tissue>
    </source>
</reference>
<feature type="domain" description="Reverse transcriptase Ty1/copia-type" evidence="1">
    <location>
        <begin position="11"/>
        <end position="103"/>
    </location>
</feature>
<keyword evidence="2" id="KW-1185">Reference proteome</keyword>
<protein>
    <submittedName>
        <fullName evidence="3">Mitochondrial protein AtMg00820</fullName>
    </submittedName>
</protein>
<evidence type="ECO:0000313" key="3">
    <source>
        <dbReference type="RefSeq" id="XP_016502096.1"/>
    </source>
</evidence>
<dbReference type="OMA" id="HTWAVVD"/>
<dbReference type="STRING" id="4097.A0A1S4CM24"/>
<dbReference type="Proteomes" id="UP000790787">
    <property type="component" value="Chromosome 18"/>
</dbReference>
<dbReference type="KEGG" id="nta:107820346"/>
<dbReference type="InterPro" id="IPR043502">
    <property type="entry name" value="DNA/RNA_pol_sf"/>
</dbReference>
<evidence type="ECO:0000259" key="1">
    <source>
        <dbReference type="Pfam" id="PF07727"/>
    </source>
</evidence>
<sequence>MNLKIEALEQNHTWAVVDLPAGKVPIWCKWVYKIKYNAHGTVGRFKARLVAKGYTQQENLDFHDTFSPVAKLTTVIAVVDTATLKHWPVYQMDVHNAFLNGDL</sequence>
<evidence type="ECO:0000313" key="2">
    <source>
        <dbReference type="Proteomes" id="UP000790787"/>
    </source>
</evidence>
<dbReference type="GeneID" id="107820346"/>
<dbReference type="SUPFAM" id="SSF56672">
    <property type="entry name" value="DNA/RNA polymerases"/>
    <property type="match status" value="1"/>
</dbReference>
<accession>A0A1S4CM24</accession>
<dbReference type="InterPro" id="IPR013103">
    <property type="entry name" value="RVT_2"/>
</dbReference>
<organism evidence="2 3">
    <name type="scientific">Nicotiana tabacum</name>
    <name type="common">Common tobacco</name>
    <dbReference type="NCBI Taxonomy" id="4097"/>
    <lineage>
        <taxon>Eukaryota</taxon>
        <taxon>Viridiplantae</taxon>
        <taxon>Streptophyta</taxon>
        <taxon>Embryophyta</taxon>
        <taxon>Tracheophyta</taxon>
        <taxon>Spermatophyta</taxon>
        <taxon>Magnoliopsida</taxon>
        <taxon>eudicotyledons</taxon>
        <taxon>Gunneridae</taxon>
        <taxon>Pentapetalae</taxon>
        <taxon>asterids</taxon>
        <taxon>lamiids</taxon>
        <taxon>Solanales</taxon>
        <taxon>Solanaceae</taxon>
        <taxon>Nicotianoideae</taxon>
        <taxon>Nicotianeae</taxon>
        <taxon>Nicotiana</taxon>
    </lineage>
</organism>
<gene>
    <name evidence="3" type="primary">LOC107820346</name>
</gene>
<dbReference type="OrthoDB" id="411615at2759"/>
<reference evidence="2" key="1">
    <citation type="journal article" date="2014" name="Nat. Commun.">
        <title>The tobacco genome sequence and its comparison with those of tomato and potato.</title>
        <authorList>
            <person name="Sierro N."/>
            <person name="Battey J.N."/>
            <person name="Ouadi S."/>
            <person name="Bakaher N."/>
            <person name="Bovet L."/>
            <person name="Willig A."/>
            <person name="Goepfert S."/>
            <person name="Peitsch M.C."/>
            <person name="Ivanov N.V."/>
        </authorList>
    </citation>
    <scope>NUCLEOTIDE SEQUENCE [LARGE SCALE GENOMIC DNA]</scope>
</reference>
<dbReference type="AlphaFoldDB" id="A0A1S4CM24"/>
<dbReference type="RefSeq" id="XP_016502096.1">
    <property type="nucleotide sequence ID" value="XM_016646610.1"/>
</dbReference>
<dbReference type="PaxDb" id="4097-A0A1S4CM24"/>
<dbReference type="Pfam" id="PF07727">
    <property type="entry name" value="RVT_2"/>
    <property type="match status" value="1"/>
</dbReference>